<evidence type="ECO:0000259" key="2">
    <source>
        <dbReference type="Pfam" id="PF12849"/>
    </source>
</evidence>
<feature type="signal peptide" evidence="1">
    <location>
        <begin position="1"/>
        <end position="19"/>
    </location>
</feature>
<dbReference type="Pfam" id="PF12849">
    <property type="entry name" value="PBP_like_2"/>
    <property type="match status" value="1"/>
</dbReference>
<dbReference type="EMBL" id="LPWD01000443">
    <property type="protein sequence ID" value="ODR99121.1"/>
    <property type="molecule type" value="Genomic_DNA"/>
</dbReference>
<gene>
    <name evidence="3" type="ORF">AUC71_03705</name>
</gene>
<accession>A0A1E3W0T1</accession>
<evidence type="ECO:0000313" key="3">
    <source>
        <dbReference type="EMBL" id="ODR99121.1"/>
    </source>
</evidence>
<feature type="domain" description="PBP" evidence="2">
    <location>
        <begin position="26"/>
        <end position="248"/>
    </location>
</feature>
<name>A0A1E3W0T1_9HYPH</name>
<dbReference type="Gene3D" id="3.40.190.10">
    <property type="entry name" value="Periplasmic binding protein-like II"/>
    <property type="match status" value="2"/>
</dbReference>
<sequence>MFGLGAAFLLASLASTGFAAEDDFIIVQSTTSTQNSGLFDYILPKFTEKTGIDVRVVAVGTGQALKNGRNGDGDVVLVHSKPDEEKFVAEGWGVKRHDVMYNDFVIVGPASDPAGIAGLKDADRALAKIAEAEAPFASRGDDSGTHKAERDLWGQAGVDPTKGSGDWYLETGSGMGATLNTAVGKHAYTLADRGTWLSFANKDDFEVLVEGDPKLFNQYGVILVNPEKHPRVKAEKGQAFVGWLTSGEGQKAIASYKIDGQQLFFPNARPGT</sequence>
<keyword evidence="4" id="KW-1185">Reference proteome</keyword>
<dbReference type="InterPro" id="IPR052738">
    <property type="entry name" value="ABC-Tungstate_binding"/>
</dbReference>
<dbReference type="OrthoDB" id="186379at2"/>
<protein>
    <submittedName>
        <fullName evidence="3">Sulfate transporter</fullName>
    </submittedName>
</protein>
<dbReference type="AlphaFoldDB" id="A0A1E3W0T1"/>
<dbReference type="PANTHER" id="PTHR37945:SF1">
    <property type="entry name" value="EXTRACELLULAR TUNGSTATE BINDING PROTEIN"/>
    <property type="match status" value="1"/>
</dbReference>
<organism evidence="3 4">
    <name type="scientific">Methyloceanibacter marginalis</name>
    <dbReference type="NCBI Taxonomy" id="1774971"/>
    <lineage>
        <taxon>Bacteria</taxon>
        <taxon>Pseudomonadati</taxon>
        <taxon>Pseudomonadota</taxon>
        <taxon>Alphaproteobacteria</taxon>
        <taxon>Hyphomicrobiales</taxon>
        <taxon>Hyphomicrobiaceae</taxon>
        <taxon>Methyloceanibacter</taxon>
    </lineage>
</organism>
<proteinExistence type="predicted"/>
<evidence type="ECO:0000256" key="1">
    <source>
        <dbReference type="SAM" id="SignalP"/>
    </source>
</evidence>
<evidence type="ECO:0000313" key="4">
    <source>
        <dbReference type="Proteomes" id="UP000095042"/>
    </source>
</evidence>
<dbReference type="Proteomes" id="UP000095042">
    <property type="component" value="Unassembled WGS sequence"/>
</dbReference>
<dbReference type="InterPro" id="IPR024370">
    <property type="entry name" value="PBP_domain"/>
</dbReference>
<keyword evidence="1" id="KW-0732">Signal</keyword>
<dbReference type="PANTHER" id="PTHR37945">
    <property type="entry name" value="EXTRACELLULAR TUNGSTATE BINDING PROTEIN"/>
    <property type="match status" value="1"/>
</dbReference>
<reference evidence="3 4" key="1">
    <citation type="journal article" date="2016" name="Environ. Microbiol.">
        <title>New Methyloceanibacter diversity from North Sea sediments includes methanotroph containing solely the soluble methane monooxygenase.</title>
        <authorList>
            <person name="Vekeman B."/>
            <person name="Kerckhof F.M."/>
            <person name="Cremers G."/>
            <person name="de Vos P."/>
            <person name="Vandamme P."/>
            <person name="Boon N."/>
            <person name="Op den Camp H.J."/>
            <person name="Heylen K."/>
        </authorList>
    </citation>
    <scope>NUCLEOTIDE SEQUENCE [LARGE SCALE GENOMIC DNA]</scope>
    <source>
        <strain evidence="3 4">R-67177</strain>
    </source>
</reference>
<comment type="caution">
    <text evidence="3">The sequence shown here is derived from an EMBL/GenBank/DDBJ whole genome shotgun (WGS) entry which is preliminary data.</text>
</comment>
<feature type="chain" id="PRO_5009138976" evidence="1">
    <location>
        <begin position="20"/>
        <end position="272"/>
    </location>
</feature>
<dbReference type="SUPFAM" id="SSF53850">
    <property type="entry name" value="Periplasmic binding protein-like II"/>
    <property type="match status" value="1"/>
</dbReference>